<reference evidence="3" key="1">
    <citation type="submission" date="2023-10" db="EMBL/GenBank/DDBJ databases">
        <authorList>
            <person name="Chen Y."/>
            <person name="Shah S."/>
            <person name="Dougan E. K."/>
            <person name="Thang M."/>
            <person name="Chan C."/>
        </authorList>
    </citation>
    <scope>NUCLEOTIDE SEQUENCE [LARGE SCALE GENOMIC DNA]</scope>
</reference>
<feature type="non-terminal residue" evidence="3">
    <location>
        <position position="136"/>
    </location>
</feature>
<feature type="region of interest" description="Disordered" evidence="1">
    <location>
        <begin position="1"/>
        <end position="25"/>
    </location>
</feature>
<evidence type="ECO:0000259" key="2">
    <source>
        <dbReference type="PROSITE" id="PS50020"/>
    </source>
</evidence>
<evidence type="ECO:0000313" key="3">
    <source>
        <dbReference type="EMBL" id="CAK0829488.1"/>
    </source>
</evidence>
<dbReference type="InterPro" id="IPR036020">
    <property type="entry name" value="WW_dom_sf"/>
</dbReference>
<dbReference type="InterPro" id="IPR001202">
    <property type="entry name" value="WW_dom"/>
</dbReference>
<dbReference type="Gene3D" id="2.20.70.10">
    <property type="match status" value="1"/>
</dbReference>
<name>A0ABN9SE20_9DINO</name>
<feature type="non-terminal residue" evidence="3">
    <location>
        <position position="1"/>
    </location>
</feature>
<dbReference type="Proteomes" id="UP001189429">
    <property type="component" value="Unassembled WGS sequence"/>
</dbReference>
<feature type="domain" description="WW" evidence="2">
    <location>
        <begin position="7"/>
        <end position="46"/>
    </location>
</feature>
<sequence length="136" mass="15222">VDGYLKQPLPEGWTAHQTDEGNQYGKGYTYYVHASSGQSRWTRPDEEEFLRRLSRRTARPPIPGSRLFFAAVKERKHNARWADLEDKASHLAAARPMLRALPAGVTEPPPQQAGDQVVSVALRDQFPVLHSGCTEA</sequence>
<dbReference type="SUPFAM" id="SSF51045">
    <property type="entry name" value="WW domain"/>
    <property type="match status" value="1"/>
</dbReference>
<dbReference type="PROSITE" id="PS50020">
    <property type="entry name" value="WW_DOMAIN_2"/>
    <property type="match status" value="1"/>
</dbReference>
<gene>
    <name evidence="3" type="ORF">PCOR1329_LOCUS28411</name>
</gene>
<evidence type="ECO:0000313" key="4">
    <source>
        <dbReference type="Proteomes" id="UP001189429"/>
    </source>
</evidence>
<comment type="caution">
    <text evidence="3">The sequence shown here is derived from an EMBL/GenBank/DDBJ whole genome shotgun (WGS) entry which is preliminary data.</text>
</comment>
<proteinExistence type="predicted"/>
<dbReference type="CDD" id="cd00201">
    <property type="entry name" value="WW"/>
    <property type="match status" value="1"/>
</dbReference>
<dbReference type="SMART" id="SM00456">
    <property type="entry name" value="WW"/>
    <property type="match status" value="1"/>
</dbReference>
<keyword evidence="4" id="KW-1185">Reference proteome</keyword>
<accession>A0ABN9SE20</accession>
<organism evidence="3 4">
    <name type="scientific">Prorocentrum cordatum</name>
    <dbReference type="NCBI Taxonomy" id="2364126"/>
    <lineage>
        <taxon>Eukaryota</taxon>
        <taxon>Sar</taxon>
        <taxon>Alveolata</taxon>
        <taxon>Dinophyceae</taxon>
        <taxon>Prorocentrales</taxon>
        <taxon>Prorocentraceae</taxon>
        <taxon>Prorocentrum</taxon>
    </lineage>
</organism>
<dbReference type="EMBL" id="CAUYUJ010010476">
    <property type="protein sequence ID" value="CAK0829488.1"/>
    <property type="molecule type" value="Genomic_DNA"/>
</dbReference>
<protein>
    <recommendedName>
        <fullName evidence="2">WW domain-containing protein</fullName>
    </recommendedName>
</protein>
<evidence type="ECO:0000256" key="1">
    <source>
        <dbReference type="SAM" id="MobiDB-lite"/>
    </source>
</evidence>